<dbReference type="HOGENOM" id="CLU_036654_0_0_1"/>
<organism evidence="3">
    <name type="scientific">Caenorhabditis remanei</name>
    <name type="common">Caenorhabditis vulgaris</name>
    <dbReference type="NCBI Taxonomy" id="31234"/>
    <lineage>
        <taxon>Eukaryota</taxon>
        <taxon>Metazoa</taxon>
        <taxon>Ecdysozoa</taxon>
        <taxon>Nematoda</taxon>
        <taxon>Chromadorea</taxon>
        <taxon>Rhabditida</taxon>
        <taxon>Rhabditina</taxon>
        <taxon>Rhabditomorpha</taxon>
        <taxon>Rhabditoidea</taxon>
        <taxon>Rhabditidae</taxon>
        <taxon>Peloderinae</taxon>
        <taxon>Caenorhabditis</taxon>
    </lineage>
</organism>
<accession>E3MTA2</accession>
<gene>
    <name evidence="2" type="ORF">CRE_19781</name>
</gene>
<evidence type="ECO:0000313" key="2">
    <source>
        <dbReference type="EMBL" id="EFP08759.1"/>
    </source>
</evidence>
<dbReference type="SMART" id="SM00225">
    <property type="entry name" value="BTB"/>
    <property type="match status" value="2"/>
</dbReference>
<evidence type="ECO:0000259" key="1">
    <source>
        <dbReference type="PROSITE" id="PS50097"/>
    </source>
</evidence>
<dbReference type="CDD" id="cd01165">
    <property type="entry name" value="BTB_POZ"/>
    <property type="match status" value="1"/>
</dbReference>
<dbReference type="Proteomes" id="UP000008281">
    <property type="component" value="Unassembled WGS sequence"/>
</dbReference>
<dbReference type="PANTHER" id="PTHR22744:SF14">
    <property type="entry name" value="BTB DOMAIN-CONTAINING PROTEIN-RELATED"/>
    <property type="match status" value="1"/>
</dbReference>
<sequence length="355" mass="40804">MSGTPTISIYESTFAKSDKTDAILFVDEKKLHVNRALLSYHSDYFETLFNTDSEEKSPPEFPIPDVNFEHFATVLSLVQNNPIENNDNDFENLLELTERFQLSAAKRYLEFQLIFTSSIPKKSKIEIADKFKLHELFNNSLLDSKNDYSKITPPSRGNFHTSSSSPRYTYFKTLSNESNIKLFHQLVKIMHGSCVKSAQYELENTYESAFAESDKTDAILAVGEKKLHVNKAPSAGPIEDVKFEVFAALLSLVHRYPIFPTENNVENLLELADRFLLLPSVKRTLEQFLISTKIDSPNKLRIADKYKLDELLSNAINSFRDFSSCNDLTMLPFYQSISDETKVKLFHHMLFYVRE</sequence>
<dbReference type="AlphaFoldDB" id="E3MTA2"/>
<name>E3MTA2_CAERE</name>
<keyword evidence="3" id="KW-1185">Reference proteome</keyword>
<dbReference type="InterPro" id="IPR011333">
    <property type="entry name" value="SKP1/BTB/POZ_sf"/>
</dbReference>
<evidence type="ECO:0000313" key="3">
    <source>
        <dbReference type="Proteomes" id="UP000008281"/>
    </source>
</evidence>
<dbReference type="InParanoid" id="E3MTA2"/>
<dbReference type="PROSITE" id="PS50097">
    <property type="entry name" value="BTB"/>
    <property type="match status" value="1"/>
</dbReference>
<proteinExistence type="predicted"/>
<reference evidence="2" key="1">
    <citation type="submission" date="2007-07" db="EMBL/GenBank/DDBJ databases">
        <title>PCAP assembly of the Caenorhabditis remanei genome.</title>
        <authorList>
            <consortium name="The Caenorhabditis remanei Sequencing Consortium"/>
            <person name="Wilson R.K."/>
        </authorList>
    </citation>
    <scope>NUCLEOTIDE SEQUENCE [LARGE SCALE GENOMIC DNA]</scope>
    <source>
        <strain evidence="2">PB4641</strain>
    </source>
</reference>
<dbReference type="SUPFAM" id="SSF54695">
    <property type="entry name" value="POZ domain"/>
    <property type="match status" value="2"/>
</dbReference>
<dbReference type="Gene3D" id="3.30.710.10">
    <property type="entry name" value="Potassium Channel Kv1.1, Chain A"/>
    <property type="match status" value="2"/>
</dbReference>
<dbReference type="PANTHER" id="PTHR22744">
    <property type="entry name" value="HELIX LOOP HELIX PROTEIN 21-RELATED"/>
    <property type="match status" value="1"/>
</dbReference>
<dbReference type="Pfam" id="PF00651">
    <property type="entry name" value="BTB"/>
    <property type="match status" value="2"/>
</dbReference>
<protein>
    <recommendedName>
        <fullName evidence="1">BTB domain-containing protein</fullName>
    </recommendedName>
</protein>
<feature type="domain" description="BTB" evidence="1">
    <location>
        <begin position="20"/>
        <end position="87"/>
    </location>
</feature>
<dbReference type="EMBL" id="DS268476">
    <property type="protein sequence ID" value="EFP08759.1"/>
    <property type="molecule type" value="Genomic_DNA"/>
</dbReference>
<dbReference type="eggNOG" id="ENOG502QUFU">
    <property type="taxonomic scope" value="Eukaryota"/>
</dbReference>
<dbReference type="InterPro" id="IPR000210">
    <property type="entry name" value="BTB/POZ_dom"/>
</dbReference>